<feature type="compositionally biased region" description="Polar residues" evidence="1">
    <location>
        <begin position="137"/>
        <end position="149"/>
    </location>
</feature>
<dbReference type="Proteomes" id="UP001501509">
    <property type="component" value="Unassembled WGS sequence"/>
</dbReference>
<accession>A0ABN3Q884</accession>
<keyword evidence="3" id="KW-1185">Reference proteome</keyword>
<evidence type="ECO:0000313" key="2">
    <source>
        <dbReference type="EMBL" id="GAA2619942.1"/>
    </source>
</evidence>
<name>A0ABN3Q884_9ACTN</name>
<gene>
    <name evidence="2" type="ORF">GCM10010411_64640</name>
</gene>
<feature type="compositionally biased region" description="Low complexity" evidence="1">
    <location>
        <begin position="124"/>
        <end position="136"/>
    </location>
</feature>
<proteinExistence type="predicted"/>
<evidence type="ECO:0000256" key="1">
    <source>
        <dbReference type="SAM" id="MobiDB-lite"/>
    </source>
</evidence>
<evidence type="ECO:0008006" key="4">
    <source>
        <dbReference type="Google" id="ProtNLM"/>
    </source>
</evidence>
<dbReference type="EMBL" id="BAAATD010000010">
    <property type="protein sequence ID" value="GAA2619942.1"/>
    <property type="molecule type" value="Genomic_DNA"/>
</dbReference>
<dbReference type="RefSeq" id="WP_344546265.1">
    <property type="nucleotide sequence ID" value="NZ_BAAATD010000010.1"/>
</dbReference>
<organism evidence="2 3">
    <name type="scientific">Actinomadura fulvescens</name>
    <dbReference type="NCBI Taxonomy" id="46160"/>
    <lineage>
        <taxon>Bacteria</taxon>
        <taxon>Bacillati</taxon>
        <taxon>Actinomycetota</taxon>
        <taxon>Actinomycetes</taxon>
        <taxon>Streptosporangiales</taxon>
        <taxon>Thermomonosporaceae</taxon>
        <taxon>Actinomadura</taxon>
    </lineage>
</organism>
<reference evidence="2 3" key="1">
    <citation type="journal article" date="2019" name="Int. J. Syst. Evol. Microbiol.">
        <title>The Global Catalogue of Microorganisms (GCM) 10K type strain sequencing project: providing services to taxonomists for standard genome sequencing and annotation.</title>
        <authorList>
            <consortium name="The Broad Institute Genomics Platform"/>
            <consortium name="The Broad Institute Genome Sequencing Center for Infectious Disease"/>
            <person name="Wu L."/>
            <person name="Ma J."/>
        </authorList>
    </citation>
    <scope>NUCLEOTIDE SEQUENCE [LARGE SCALE GENOMIC DNA]</scope>
    <source>
        <strain evidence="2 3">JCM 6833</strain>
    </source>
</reference>
<sequence length="165" mass="18057">MFRQVEHRVSARKHMPALMSGLPRKNCWTITEHADDATPGKTQYLLERAKWAIAQVRGFARDRLDDSDAAAILDESGHRHDRSQAPIRCASRVSNAINVVYCSFATAAGHALVGARLYLPAEQATAPQRRQRAASPTKASSRPSASWVANSWPTCLPRAADSPIG</sequence>
<evidence type="ECO:0000313" key="3">
    <source>
        <dbReference type="Proteomes" id="UP001501509"/>
    </source>
</evidence>
<comment type="caution">
    <text evidence="2">The sequence shown here is derived from an EMBL/GenBank/DDBJ whole genome shotgun (WGS) entry which is preliminary data.</text>
</comment>
<feature type="region of interest" description="Disordered" evidence="1">
    <location>
        <begin position="124"/>
        <end position="149"/>
    </location>
</feature>
<protein>
    <recommendedName>
        <fullName evidence="4">Transposase</fullName>
    </recommendedName>
</protein>